<evidence type="ECO:0000259" key="17">
    <source>
        <dbReference type="PROSITE" id="PS51068"/>
    </source>
</evidence>
<evidence type="ECO:0000256" key="13">
    <source>
        <dbReference type="ARBA" id="ARBA00044632"/>
    </source>
</evidence>
<evidence type="ECO:0000256" key="15">
    <source>
        <dbReference type="SAM" id="MobiDB-lite"/>
    </source>
</evidence>
<dbReference type="GO" id="GO:0140078">
    <property type="term" value="F:class I DNA-(apurinic or apyrimidinic site) endonuclease activity"/>
    <property type="evidence" value="ECO:0007669"/>
    <property type="project" value="UniProtKB-EC"/>
</dbReference>
<evidence type="ECO:0000256" key="7">
    <source>
        <dbReference type="ARBA" id="ARBA00022833"/>
    </source>
</evidence>
<evidence type="ECO:0000256" key="6">
    <source>
        <dbReference type="ARBA" id="ARBA00022801"/>
    </source>
</evidence>
<dbReference type="GO" id="GO:0003684">
    <property type="term" value="F:damaged DNA binding"/>
    <property type="evidence" value="ECO:0007669"/>
    <property type="project" value="InterPro"/>
</dbReference>
<protein>
    <recommendedName>
        <fullName evidence="2">DNA-(apurinic or apyrimidinic site) lyase</fullName>
        <ecNumber evidence="2">4.2.99.18</ecNumber>
    </recommendedName>
</protein>
<dbReference type="InterPro" id="IPR015887">
    <property type="entry name" value="DNA_glyclase_Znf_dom_DNA_BS"/>
</dbReference>
<proteinExistence type="inferred from homology"/>
<dbReference type="GO" id="GO:0006284">
    <property type="term" value="P:base-excision repair"/>
    <property type="evidence" value="ECO:0007669"/>
    <property type="project" value="InterPro"/>
</dbReference>
<evidence type="ECO:0000256" key="2">
    <source>
        <dbReference type="ARBA" id="ARBA00012720"/>
    </source>
</evidence>
<dbReference type="Gene3D" id="1.10.8.50">
    <property type="match status" value="1"/>
</dbReference>
<evidence type="ECO:0000256" key="5">
    <source>
        <dbReference type="ARBA" id="ARBA00022771"/>
    </source>
</evidence>
<evidence type="ECO:0000313" key="19">
    <source>
        <dbReference type="Proteomes" id="UP000726105"/>
    </source>
</evidence>
<reference evidence="18 19" key="1">
    <citation type="submission" date="2020-10" db="EMBL/GenBank/DDBJ databases">
        <title>Connecting structure to function with the recovery of over 1000 high-quality activated sludge metagenome-assembled genomes encoding full-length rRNA genes using long-read sequencing.</title>
        <authorList>
            <person name="Singleton C.M."/>
            <person name="Petriglieri F."/>
            <person name="Kristensen J.M."/>
            <person name="Kirkegaard R.H."/>
            <person name="Michaelsen T.Y."/>
            <person name="Andersen M.H."/>
            <person name="Karst S.M."/>
            <person name="Dueholm M.S."/>
            <person name="Nielsen P.H."/>
            <person name="Albertsen M."/>
        </authorList>
    </citation>
    <scope>NUCLEOTIDE SEQUENCE [LARGE SCALE GENOMIC DNA]</scope>
    <source>
        <strain evidence="18">Ega_18-Q3-R5-49_MAXAC.001</strain>
    </source>
</reference>
<feature type="domain" description="Formamidopyrimidine-DNA glycosylase catalytic" evidence="17">
    <location>
        <begin position="2"/>
        <end position="95"/>
    </location>
</feature>
<evidence type="ECO:0000256" key="1">
    <source>
        <dbReference type="ARBA" id="ARBA00009409"/>
    </source>
</evidence>
<dbReference type="SMART" id="SM01232">
    <property type="entry name" value="H2TH"/>
    <property type="match status" value="1"/>
</dbReference>
<comment type="catalytic activity">
    <reaction evidence="13">
        <text>2'-deoxyribonucleotide-(2'-deoxyribose 5'-phosphate)-2'-deoxyribonucleotide-DNA = a 3'-end 2'-deoxyribonucleotide-(2,3-dehydro-2,3-deoxyribose 5'-phosphate)-DNA + a 5'-end 5'-phospho-2'-deoxyribonucleoside-DNA + H(+)</text>
        <dbReference type="Rhea" id="RHEA:66592"/>
        <dbReference type="Rhea" id="RHEA-COMP:13180"/>
        <dbReference type="Rhea" id="RHEA-COMP:16897"/>
        <dbReference type="Rhea" id="RHEA-COMP:17067"/>
        <dbReference type="ChEBI" id="CHEBI:15378"/>
        <dbReference type="ChEBI" id="CHEBI:136412"/>
        <dbReference type="ChEBI" id="CHEBI:157695"/>
        <dbReference type="ChEBI" id="CHEBI:167181"/>
        <dbReference type="EC" id="4.2.99.18"/>
    </reaction>
</comment>
<evidence type="ECO:0000256" key="3">
    <source>
        <dbReference type="ARBA" id="ARBA00022723"/>
    </source>
</evidence>
<organism evidence="18 19">
    <name type="scientific">Candidatus Phosphoribacter hodrii</name>
    <dbReference type="NCBI Taxonomy" id="2953743"/>
    <lineage>
        <taxon>Bacteria</taxon>
        <taxon>Bacillati</taxon>
        <taxon>Actinomycetota</taxon>
        <taxon>Actinomycetes</taxon>
        <taxon>Micrococcales</taxon>
        <taxon>Dermatophilaceae</taxon>
        <taxon>Candidatus Phosphoribacter</taxon>
    </lineage>
</organism>
<keyword evidence="5 14" id="KW-0863">Zinc-finger</keyword>
<name>A0A935MBF0_9MICO</name>
<keyword evidence="10" id="KW-0456">Lyase</keyword>
<dbReference type="SUPFAM" id="SSF46946">
    <property type="entry name" value="S13-like H2TH domain"/>
    <property type="match status" value="1"/>
</dbReference>
<evidence type="ECO:0000256" key="9">
    <source>
        <dbReference type="ARBA" id="ARBA00023204"/>
    </source>
</evidence>
<accession>A0A935MBF0</accession>
<dbReference type="SUPFAM" id="SSF81624">
    <property type="entry name" value="N-terminal domain of MutM-like DNA repair proteins"/>
    <property type="match status" value="1"/>
</dbReference>
<sequence>MPEGDTVWRTAQRLNEALAGDPLVHADLRWPSLALADLRGAVTLEIRARGKHLLHRLDNGLTLHSHLRMEGQWRIESTATLSVRRLADDDLRAVLGTTRWTALGLRLGMLDLVTTSDEASLVGHLGPDVLGSDWDPVIATSNLAASASMIGAALLDQRNLAGVGTIYAAESLFLQRLSPWALATELPTTAVAALVERAHQLLDIGRRNPLQSTTGRTRRGETTFVHGRSGRPCLRCGTIIRLGMVGTAPQERAMFYCPTCQGVRSVQDVRTFQADRSLPGDRSVQGVRTDGRRPPRPSPSRGR</sequence>
<evidence type="ECO:0000256" key="8">
    <source>
        <dbReference type="ARBA" id="ARBA00023125"/>
    </source>
</evidence>
<evidence type="ECO:0000256" key="12">
    <source>
        <dbReference type="ARBA" id="ARBA00023295"/>
    </source>
</evidence>
<comment type="similarity">
    <text evidence="1">Belongs to the FPG family.</text>
</comment>
<dbReference type="InterPro" id="IPR035937">
    <property type="entry name" value="FPG_N"/>
</dbReference>
<dbReference type="AlphaFoldDB" id="A0A935MBF0"/>
<keyword evidence="11" id="KW-0511">Multifunctional enzyme</keyword>
<evidence type="ECO:0000259" key="16">
    <source>
        <dbReference type="PROSITE" id="PS51066"/>
    </source>
</evidence>
<keyword evidence="7" id="KW-0862">Zinc</keyword>
<evidence type="ECO:0000256" key="11">
    <source>
        <dbReference type="ARBA" id="ARBA00023268"/>
    </source>
</evidence>
<evidence type="ECO:0000256" key="10">
    <source>
        <dbReference type="ARBA" id="ARBA00023239"/>
    </source>
</evidence>
<dbReference type="Pfam" id="PF06831">
    <property type="entry name" value="H2TH"/>
    <property type="match status" value="1"/>
</dbReference>
<dbReference type="PROSITE" id="PS51068">
    <property type="entry name" value="FPG_CAT"/>
    <property type="match status" value="1"/>
</dbReference>
<dbReference type="PROSITE" id="PS51066">
    <property type="entry name" value="ZF_FPG_2"/>
    <property type="match status" value="1"/>
</dbReference>
<dbReference type="Gene3D" id="3.20.190.10">
    <property type="entry name" value="MutM-like, N-terminal"/>
    <property type="match status" value="1"/>
</dbReference>
<evidence type="ECO:0000313" key="18">
    <source>
        <dbReference type="EMBL" id="MBK7274708.1"/>
    </source>
</evidence>
<dbReference type="SUPFAM" id="SSF57716">
    <property type="entry name" value="Glucocorticoid receptor-like (DNA-binding domain)"/>
    <property type="match status" value="1"/>
</dbReference>
<feature type="domain" description="FPG-type" evidence="16">
    <location>
        <begin position="224"/>
        <end position="262"/>
    </location>
</feature>
<comment type="caution">
    <text evidence="18">The sequence shown here is derived from an EMBL/GenBank/DDBJ whole genome shotgun (WGS) entry which is preliminary data.</text>
</comment>
<dbReference type="EMBL" id="JADJIB010000011">
    <property type="protein sequence ID" value="MBK7274708.1"/>
    <property type="molecule type" value="Genomic_DNA"/>
</dbReference>
<keyword evidence="6" id="KW-0378">Hydrolase</keyword>
<keyword evidence="8" id="KW-0238">DNA-binding</keyword>
<dbReference type="SMART" id="SM00898">
    <property type="entry name" value="Fapy_DNA_glyco"/>
    <property type="match status" value="1"/>
</dbReference>
<dbReference type="PANTHER" id="PTHR42697">
    <property type="entry name" value="ENDONUCLEASE 8"/>
    <property type="match status" value="1"/>
</dbReference>
<keyword evidence="12" id="KW-0326">Glycosidase</keyword>
<dbReference type="GO" id="GO:0008270">
    <property type="term" value="F:zinc ion binding"/>
    <property type="evidence" value="ECO:0007669"/>
    <property type="project" value="UniProtKB-KW"/>
</dbReference>
<dbReference type="Proteomes" id="UP000726105">
    <property type="component" value="Unassembled WGS sequence"/>
</dbReference>
<dbReference type="InterPro" id="IPR010979">
    <property type="entry name" value="Ribosomal_uS13-like_H2TH"/>
</dbReference>
<dbReference type="PANTHER" id="PTHR42697:SF1">
    <property type="entry name" value="ENDONUCLEASE 8"/>
    <property type="match status" value="1"/>
</dbReference>
<keyword evidence="9" id="KW-0234">DNA repair</keyword>
<dbReference type="InterPro" id="IPR012319">
    <property type="entry name" value="FPG_cat"/>
</dbReference>
<dbReference type="EC" id="4.2.99.18" evidence="2"/>
<dbReference type="InterPro" id="IPR044090">
    <property type="entry name" value="Nei2_N"/>
</dbReference>
<dbReference type="GO" id="GO:0000703">
    <property type="term" value="F:oxidized pyrimidine nucleobase lesion DNA N-glycosylase activity"/>
    <property type="evidence" value="ECO:0007669"/>
    <property type="project" value="TreeGrafter"/>
</dbReference>
<dbReference type="CDD" id="cd08971">
    <property type="entry name" value="AcNei2_N"/>
    <property type="match status" value="1"/>
</dbReference>
<evidence type="ECO:0000256" key="14">
    <source>
        <dbReference type="PROSITE-ProRule" id="PRU00391"/>
    </source>
</evidence>
<dbReference type="InterPro" id="IPR000214">
    <property type="entry name" value="Znf_DNA_glyclase/AP_lyase"/>
</dbReference>
<dbReference type="Pfam" id="PF01149">
    <property type="entry name" value="Fapy_DNA_glyco"/>
    <property type="match status" value="1"/>
</dbReference>
<keyword evidence="3" id="KW-0479">Metal-binding</keyword>
<gene>
    <name evidence="18" type="ORF">IPI13_16675</name>
</gene>
<keyword evidence="4" id="KW-0227">DNA damage</keyword>
<evidence type="ECO:0000256" key="4">
    <source>
        <dbReference type="ARBA" id="ARBA00022763"/>
    </source>
</evidence>
<dbReference type="PROSITE" id="PS01242">
    <property type="entry name" value="ZF_FPG_1"/>
    <property type="match status" value="1"/>
</dbReference>
<dbReference type="InterPro" id="IPR015886">
    <property type="entry name" value="H2TH_FPG"/>
</dbReference>
<feature type="region of interest" description="Disordered" evidence="15">
    <location>
        <begin position="273"/>
        <end position="303"/>
    </location>
</feature>